<evidence type="ECO:0000313" key="2">
    <source>
        <dbReference type="EMBL" id="MBC2837267.1"/>
    </source>
</evidence>
<evidence type="ECO:0000313" key="3">
    <source>
        <dbReference type="Proteomes" id="UP000555411"/>
    </source>
</evidence>
<sequence>MAEIVNLRQKRKEAARTAARRQADENAAKHGLTKAEKALQQARAEQARAKLDGHERE</sequence>
<organism evidence="2 3">
    <name type="scientific">Paragemmobacter straminiformis</name>
    <dbReference type="NCBI Taxonomy" id="2045119"/>
    <lineage>
        <taxon>Bacteria</taxon>
        <taxon>Pseudomonadati</taxon>
        <taxon>Pseudomonadota</taxon>
        <taxon>Alphaproteobacteria</taxon>
        <taxon>Rhodobacterales</taxon>
        <taxon>Paracoccaceae</taxon>
        <taxon>Paragemmobacter</taxon>
    </lineage>
</organism>
<feature type="compositionally biased region" description="Basic and acidic residues" evidence="1">
    <location>
        <begin position="45"/>
        <end position="57"/>
    </location>
</feature>
<dbReference type="RefSeq" id="WP_185798865.1">
    <property type="nucleotide sequence ID" value="NZ_JACLQD010000005.1"/>
</dbReference>
<feature type="compositionally biased region" description="Basic and acidic residues" evidence="1">
    <location>
        <begin position="21"/>
        <end position="37"/>
    </location>
</feature>
<evidence type="ECO:0000256" key="1">
    <source>
        <dbReference type="SAM" id="MobiDB-lite"/>
    </source>
</evidence>
<proteinExistence type="predicted"/>
<comment type="caution">
    <text evidence="2">The sequence shown here is derived from an EMBL/GenBank/DDBJ whole genome shotgun (WGS) entry which is preliminary data.</text>
</comment>
<keyword evidence="3" id="KW-1185">Reference proteome</keyword>
<feature type="region of interest" description="Disordered" evidence="1">
    <location>
        <begin position="1"/>
        <end position="57"/>
    </location>
</feature>
<reference evidence="2 3" key="1">
    <citation type="journal article" date="2017" name="Int. J. Syst. Evol. Microbiol.">
        <title>Gemmobacter straminiformis sp. nov., isolated from an artificial fountain.</title>
        <authorList>
            <person name="Kang J.Y."/>
            <person name="Kim M.J."/>
            <person name="Chun J."/>
            <person name="Son K.P."/>
            <person name="Jahng K.Y."/>
        </authorList>
    </citation>
    <scope>NUCLEOTIDE SEQUENCE [LARGE SCALE GENOMIC DNA]</scope>
    <source>
        <strain evidence="2 3">CAM-8</strain>
    </source>
</reference>
<dbReference type="EMBL" id="JACLQD010000005">
    <property type="protein sequence ID" value="MBC2837267.1"/>
    <property type="molecule type" value="Genomic_DNA"/>
</dbReference>
<dbReference type="AlphaFoldDB" id="A0A842IDA1"/>
<protein>
    <submittedName>
        <fullName evidence="2">DUF4169 family protein</fullName>
    </submittedName>
</protein>
<dbReference type="Proteomes" id="UP000555411">
    <property type="component" value="Unassembled WGS sequence"/>
</dbReference>
<dbReference type="InterPro" id="IPR025227">
    <property type="entry name" value="DUF4169"/>
</dbReference>
<gene>
    <name evidence="2" type="ORF">H7F16_17240</name>
</gene>
<dbReference type="Pfam" id="PF13770">
    <property type="entry name" value="DUF4169"/>
    <property type="match status" value="1"/>
</dbReference>
<accession>A0A842IDA1</accession>
<name>A0A842IDA1_9RHOB</name>